<comment type="similarity">
    <text evidence="1">Belongs to the CAPAB/TerDEXZ family.</text>
</comment>
<proteinExistence type="inferred from homology"/>
<dbReference type="InterPro" id="IPR019303">
    <property type="entry name" value="vWA_TerF_C"/>
</dbReference>
<evidence type="ECO:0000313" key="4">
    <source>
        <dbReference type="EMBL" id="SEG52332.1"/>
    </source>
</evidence>
<dbReference type="Gene3D" id="2.60.60.30">
    <property type="entry name" value="sav2460 like domains"/>
    <property type="match status" value="1"/>
</dbReference>
<feature type="region of interest" description="Disordered" evidence="2">
    <location>
        <begin position="164"/>
        <end position="214"/>
    </location>
</feature>
<dbReference type="PROSITE" id="PS50234">
    <property type="entry name" value="VWFA"/>
    <property type="match status" value="1"/>
</dbReference>
<dbReference type="InterPro" id="IPR002035">
    <property type="entry name" value="VWF_A"/>
</dbReference>
<dbReference type="InterPro" id="IPR051324">
    <property type="entry name" value="Stress/Tellurium_Resist"/>
</dbReference>
<dbReference type="EMBL" id="FNVO01000006">
    <property type="protein sequence ID" value="SEG52332.1"/>
    <property type="molecule type" value="Genomic_DNA"/>
</dbReference>
<gene>
    <name evidence="4" type="ORF">SAMN04489712_10623</name>
</gene>
<feature type="region of interest" description="Disordered" evidence="2">
    <location>
        <begin position="227"/>
        <end position="262"/>
    </location>
</feature>
<dbReference type="AlphaFoldDB" id="A0A1H6AVC2"/>
<evidence type="ECO:0000259" key="3">
    <source>
        <dbReference type="PROSITE" id="PS50234"/>
    </source>
</evidence>
<dbReference type="CDD" id="cd06974">
    <property type="entry name" value="TerD_like"/>
    <property type="match status" value="1"/>
</dbReference>
<dbReference type="PRINTS" id="PR01217">
    <property type="entry name" value="PRICHEXTENSN"/>
</dbReference>
<dbReference type="InterPro" id="IPR003325">
    <property type="entry name" value="TerD"/>
</dbReference>
<evidence type="ECO:0000313" key="5">
    <source>
        <dbReference type="Proteomes" id="UP000236723"/>
    </source>
</evidence>
<feature type="compositionally biased region" description="Pro residues" evidence="2">
    <location>
        <begin position="227"/>
        <end position="251"/>
    </location>
</feature>
<evidence type="ECO:0000256" key="2">
    <source>
        <dbReference type="SAM" id="MobiDB-lite"/>
    </source>
</evidence>
<accession>A0A1H6AVC2</accession>
<dbReference type="SUPFAM" id="SSF53300">
    <property type="entry name" value="vWA-like"/>
    <property type="match status" value="1"/>
</dbReference>
<protein>
    <submittedName>
        <fullName evidence="4">Stress response protein SCP2</fullName>
    </submittedName>
</protein>
<feature type="compositionally biased region" description="Pro residues" evidence="2">
    <location>
        <begin position="177"/>
        <end position="214"/>
    </location>
</feature>
<evidence type="ECO:0000256" key="1">
    <source>
        <dbReference type="ARBA" id="ARBA00008775"/>
    </source>
</evidence>
<sequence>MIILSKGANTALSVSDVVVTVRWSGAQEVDASALLVGPDGKVASDDDFVFYNQPEAAGGAVRHLGGTGEQRLRVRLAALPGPVERVVLSASVYQGTFGAVTGLELLVNDASGNPLVHYPVEGAASETVLVLGELYRRSGQWKVRAIGQGYDTGLAGLATDYGVTVDDAPEDDAPAQTPQPVPPQATVPMPLPAPPQPSTGYPAPPPQVTAPMPVPAPPPAGYPAPPQPPAVYPAPPPPPAGYPAPSQPPAGYPGAAPSPADETFLPVDMRQRISLRKQAVGVALQKKGLTGIRARVALVLDASGSMAGLYGRGTVGRVVERMAPVAAQLDSNATLDSWIFASGFARLPGLRIPELPAWLSAHVPSRLPARITTDPSGRPVSRLSLRRNRFRSLGYGNDEPRVMADVIDHYRSEPTGEPTLVLFFSDGGVYLDDAITLLLHESSTLPIFWQFVGLGRADYGILEDLDTLPGRTVDNAGFFSVDDIDRLSDEELYERLLTEFPRWIQAARNVGILR</sequence>
<dbReference type="Pfam" id="PF02342">
    <property type="entry name" value="TerD"/>
    <property type="match status" value="1"/>
</dbReference>
<name>A0A1H6AVC2_9ACTN</name>
<reference evidence="5" key="1">
    <citation type="submission" date="2016-10" db="EMBL/GenBank/DDBJ databases">
        <authorList>
            <person name="Varghese N."/>
            <person name="Submissions S."/>
        </authorList>
    </citation>
    <scope>NUCLEOTIDE SEQUENCE [LARGE SCALE GENOMIC DNA]</scope>
    <source>
        <strain evidence="5">DSM 43163</strain>
    </source>
</reference>
<dbReference type="PANTHER" id="PTHR32097">
    <property type="entry name" value="CAMP-BINDING PROTEIN 1-RELATED"/>
    <property type="match status" value="1"/>
</dbReference>
<dbReference type="Pfam" id="PF10138">
    <property type="entry name" value="vWA-TerF-like"/>
    <property type="match status" value="1"/>
</dbReference>
<dbReference type="PANTHER" id="PTHR32097:SF4">
    <property type="entry name" value="GENERAL STRESS PROTEIN 16U"/>
    <property type="match status" value="1"/>
</dbReference>
<dbReference type="InterPro" id="IPR036465">
    <property type="entry name" value="vWFA_dom_sf"/>
</dbReference>
<keyword evidence="5" id="KW-1185">Reference proteome</keyword>
<dbReference type="RefSeq" id="WP_103938562.1">
    <property type="nucleotide sequence ID" value="NZ_FNVO01000006.1"/>
</dbReference>
<dbReference type="Proteomes" id="UP000236723">
    <property type="component" value="Unassembled WGS sequence"/>
</dbReference>
<dbReference type="OrthoDB" id="5756874at2"/>
<feature type="domain" description="VWFA" evidence="3">
    <location>
        <begin position="295"/>
        <end position="496"/>
    </location>
</feature>
<organism evidence="4 5">
    <name type="scientific">Thermomonospora echinospora</name>
    <dbReference type="NCBI Taxonomy" id="1992"/>
    <lineage>
        <taxon>Bacteria</taxon>
        <taxon>Bacillati</taxon>
        <taxon>Actinomycetota</taxon>
        <taxon>Actinomycetes</taxon>
        <taxon>Streptosporangiales</taxon>
        <taxon>Thermomonosporaceae</taxon>
        <taxon>Thermomonospora</taxon>
    </lineage>
</organism>